<gene>
    <name evidence="7" type="primary">ldhA</name>
    <name evidence="7" type="ORF">DYBT9623_04522</name>
</gene>
<sequence length="346" mass="38139">MPPADIYILQNSKGMKIQFFSAKPYDKQFFEQYNSETGFELEFLETGLRPGTTSVVERGAAVCVFVNDQVNAEVIRALAEKGVKIIALRSAGFNHVDLDAARAAGIRVCRVPEYSPEAVAEHAMALLLTLNRKTHKAYNRVREQNFALNGLMGFNLHGKTIGVIGTGKIGRAFCKIAQGFGCRVVAYDIFPDEQLRQAGVVYETLEEVLRISDVLSLHCPLNDSTFEIINKNTLQLMKPGVTLINTSRGRLINTKDVINALKAKQVGLLGLDVYEQEEALFFRDLSGSIIDDDVIQRLMSFPNVLVTAHQGFFTEEALSEIARVTLGSVARLAQGSEPENTAVILV</sequence>
<dbReference type="Proteomes" id="UP000679725">
    <property type="component" value="Unassembled WGS sequence"/>
</dbReference>
<feature type="domain" description="D-isomer specific 2-hydroxyacid dehydrogenase NAD-binding" evidence="6">
    <location>
        <begin position="124"/>
        <end position="311"/>
    </location>
</feature>
<keyword evidence="2 4" id="KW-0560">Oxidoreductase</keyword>
<feature type="domain" description="D-isomer specific 2-hydroxyacid dehydrogenase catalytic" evidence="5">
    <location>
        <begin position="20"/>
        <end position="340"/>
    </location>
</feature>
<name>A0ABM8UW70_9BACT</name>
<dbReference type="EMBL" id="CAJRAU010000007">
    <property type="protein sequence ID" value="CAG5072991.1"/>
    <property type="molecule type" value="Genomic_DNA"/>
</dbReference>
<dbReference type="InterPro" id="IPR029752">
    <property type="entry name" value="D-isomer_DH_CS1"/>
</dbReference>
<dbReference type="InterPro" id="IPR036291">
    <property type="entry name" value="NAD(P)-bd_dom_sf"/>
</dbReference>
<dbReference type="PROSITE" id="PS00065">
    <property type="entry name" value="D_2_HYDROXYACID_DH_1"/>
    <property type="match status" value="1"/>
</dbReference>
<evidence type="ECO:0000256" key="3">
    <source>
        <dbReference type="ARBA" id="ARBA00023027"/>
    </source>
</evidence>
<evidence type="ECO:0000256" key="4">
    <source>
        <dbReference type="RuleBase" id="RU003719"/>
    </source>
</evidence>
<keyword evidence="8" id="KW-1185">Reference proteome</keyword>
<dbReference type="PANTHER" id="PTHR43026">
    <property type="entry name" value="2-HYDROXYACID DEHYDROGENASE HOMOLOG 1-RELATED"/>
    <property type="match status" value="1"/>
</dbReference>
<dbReference type="InterPro" id="IPR006140">
    <property type="entry name" value="D-isomer_DH_NAD-bd"/>
</dbReference>
<dbReference type="CDD" id="cd12183">
    <property type="entry name" value="LDH_like_2"/>
    <property type="match status" value="1"/>
</dbReference>
<comment type="similarity">
    <text evidence="1 4">Belongs to the D-isomer specific 2-hydroxyacid dehydrogenase family.</text>
</comment>
<dbReference type="InterPro" id="IPR029753">
    <property type="entry name" value="D-isomer_DH_CS"/>
</dbReference>
<dbReference type="EC" id="1.1.1.28" evidence="7"/>
<evidence type="ECO:0000313" key="8">
    <source>
        <dbReference type="Proteomes" id="UP000679725"/>
    </source>
</evidence>
<dbReference type="PROSITE" id="PS00670">
    <property type="entry name" value="D_2_HYDROXYACID_DH_2"/>
    <property type="match status" value="1"/>
</dbReference>
<proteinExistence type="inferred from homology"/>
<evidence type="ECO:0000259" key="5">
    <source>
        <dbReference type="Pfam" id="PF00389"/>
    </source>
</evidence>
<protein>
    <submittedName>
        <fullName evidence="7">D-lactate dehydrogenase</fullName>
        <ecNumber evidence="7">1.1.1.28</ecNumber>
    </submittedName>
</protein>
<dbReference type="InterPro" id="IPR006139">
    <property type="entry name" value="D-isomer_2_OHA_DH_cat_dom"/>
</dbReference>
<dbReference type="SUPFAM" id="SSF51735">
    <property type="entry name" value="NAD(P)-binding Rossmann-fold domains"/>
    <property type="match status" value="1"/>
</dbReference>
<comment type="caution">
    <text evidence="7">The sequence shown here is derived from an EMBL/GenBank/DDBJ whole genome shotgun (WGS) entry which is preliminary data.</text>
</comment>
<dbReference type="Pfam" id="PF00389">
    <property type="entry name" value="2-Hacid_dh"/>
    <property type="match status" value="1"/>
</dbReference>
<evidence type="ECO:0000256" key="2">
    <source>
        <dbReference type="ARBA" id="ARBA00023002"/>
    </source>
</evidence>
<organism evidence="7 8">
    <name type="scientific">Dyadobacter linearis</name>
    <dbReference type="NCBI Taxonomy" id="2823330"/>
    <lineage>
        <taxon>Bacteria</taxon>
        <taxon>Pseudomonadati</taxon>
        <taxon>Bacteroidota</taxon>
        <taxon>Cytophagia</taxon>
        <taxon>Cytophagales</taxon>
        <taxon>Spirosomataceae</taxon>
        <taxon>Dyadobacter</taxon>
    </lineage>
</organism>
<evidence type="ECO:0000259" key="6">
    <source>
        <dbReference type="Pfam" id="PF02826"/>
    </source>
</evidence>
<dbReference type="GO" id="GO:0008720">
    <property type="term" value="F:D-lactate dehydrogenase (NAD+) activity"/>
    <property type="evidence" value="ECO:0007669"/>
    <property type="project" value="UniProtKB-EC"/>
</dbReference>
<accession>A0ABM8UW70</accession>
<dbReference type="Pfam" id="PF02826">
    <property type="entry name" value="2-Hacid_dh_C"/>
    <property type="match status" value="1"/>
</dbReference>
<keyword evidence="3" id="KW-0520">NAD</keyword>
<reference evidence="7 8" key="1">
    <citation type="submission" date="2021-04" db="EMBL/GenBank/DDBJ databases">
        <authorList>
            <person name="Rodrigo-Torres L."/>
            <person name="Arahal R. D."/>
            <person name="Lucena T."/>
        </authorList>
    </citation>
    <scope>NUCLEOTIDE SEQUENCE [LARGE SCALE GENOMIC DNA]</scope>
    <source>
        <strain evidence="7 8">CECT 9623</strain>
    </source>
</reference>
<dbReference type="InterPro" id="IPR058205">
    <property type="entry name" value="D-LDH-like"/>
</dbReference>
<evidence type="ECO:0000256" key="1">
    <source>
        <dbReference type="ARBA" id="ARBA00005854"/>
    </source>
</evidence>
<dbReference type="SUPFAM" id="SSF52283">
    <property type="entry name" value="Formate/glycerate dehydrogenase catalytic domain-like"/>
    <property type="match status" value="1"/>
</dbReference>
<dbReference type="Gene3D" id="3.40.50.720">
    <property type="entry name" value="NAD(P)-binding Rossmann-like Domain"/>
    <property type="match status" value="2"/>
</dbReference>
<dbReference type="PANTHER" id="PTHR43026:SF1">
    <property type="entry name" value="2-HYDROXYACID DEHYDROGENASE HOMOLOG 1-RELATED"/>
    <property type="match status" value="1"/>
</dbReference>
<evidence type="ECO:0000313" key="7">
    <source>
        <dbReference type="EMBL" id="CAG5072991.1"/>
    </source>
</evidence>